<dbReference type="Pfam" id="PF13180">
    <property type="entry name" value="PDZ_2"/>
    <property type="match status" value="1"/>
</dbReference>
<dbReference type="SUPFAM" id="SSF50156">
    <property type="entry name" value="PDZ domain-like"/>
    <property type="match status" value="2"/>
</dbReference>
<dbReference type="InterPro" id="IPR041489">
    <property type="entry name" value="PDZ_6"/>
</dbReference>
<accession>A0A1I9YSL4</accession>
<feature type="compositionally biased region" description="Polar residues" evidence="12">
    <location>
        <begin position="1"/>
        <end position="11"/>
    </location>
</feature>
<dbReference type="SMART" id="SM00228">
    <property type="entry name" value="PDZ"/>
    <property type="match status" value="2"/>
</dbReference>
<sequence length="463" mass="47689">MAQTAPNNADSGASLPGGRPPGRDEAPTLATDFSRLVSENGKAVVNISATAAQPAAALTPLWPPAGREDDPFAPLLRQFSSGLLPGATGSLSRRSGSGFIIDGNGYILTDSNVVARATRIKVTLTDGREFKAAVVGNDPASGIALLKIPAANLPTVKIGSRSDNKAGQWVASIGSPYGLNNTVTAGIISNMARSLPGVSYAPLVQTDMTENVGDAGSPIFSLNGNVIGIEMPVINEIGNVRGLAFALPIDEAMKVVQQLRLDHKAEHGRLGVTIQDVSWPLAKSFGLSKPEGALVSSVDPQGPTAKSGLEPGDVILKMNGADISDSTQLPVAVADLKPGTPVQLVYWRNNTTRATTVTLGRLNAAAAGAGATAQTSAEDGLTVRGLTAQEQRDAGVKGGVRVEKSTGPAAVAGIEPGDIILMVDSTHVSSPAQFRQKVGNSGNALALLVQRHGQRRFVTIDMG</sequence>
<dbReference type="GO" id="GO:0006508">
    <property type="term" value="P:proteolysis"/>
    <property type="evidence" value="ECO:0007669"/>
    <property type="project" value="UniProtKB-KW"/>
</dbReference>
<dbReference type="GO" id="GO:0004252">
    <property type="term" value="F:serine-type endopeptidase activity"/>
    <property type="evidence" value="ECO:0007669"/>
    <property type="project" value="InterPro"/>
</dbReference>
<protein>
    <recommendedName>
        <fullName evidence="5">Probable periplasmic serine endoprotease DegP-like</fullName>
        <ecNumber evidence="4">3.4.21.107</ecNumber>
    </recommendedName>
    <alternativeName>
        <fullName evidence="11">Protease Do</fullName>
    </alternativeName>
</protein>
<dbReference type="Gene3D" id="2.30.42.10">
    <property type="match status" value="2"/>
</dbReference>
<evidence type="ECO:0000256" key="11">
    <source>
        <dbReference type="ARBA" id="ARBA00032850"/>
    </source>
</evidence>
<dbReference type="InterPro" id="IPR001940">
    <property type="entry name" value="Peptidase_S1C"/>
</dbReference>
<dbReference type="PRINTS" id="PR00834">
    <property type="entry name" value="PROTEASES2C"/>
</dbReference>
<keyword evidence="15" id="KW-1185">Reference proteome</keyword>
<dbReference type="Pfam" id="PF17820">
    <property type="entry name" value="PDZ_6"/>
    <property type="match status" value="1"/>
</dbReference>
<dbReference type="PANTHER" id="PTHR22939:SF130">
    <property type="entry name" value="PERIPLASMIC SERINE ENDOPROTEASE DEGP-LIKE-RELATED"/>
    <property type="match status" value="1"/>
</dbReference>
<dbReference type="STRING" id="754502.BJG93_19885"/>
<comment type="catalytic activity">
    <reaction evidence="1">
        <text>Acts on substrates that are at least partially unfolded. The cleavage site P1 residue is normally between a pair of hydrophobic residues, such as Val-|-Val.</text>
        <dbReference type="EC" id="3.4.21.107"/>
    </reaction>
</comment>
<feature type="domain" description="PDZ" evidence="13">
    <location>
        <begin position="258"/>
        <end position="350"/>
    </location>
</feature>
<organism evidence="14 15">
    <name type="scientific">Paraburkholderia sprentiae WSM5005</name>
    <dbReference type="NCBI Taxonomy" id="754502"/>
    <lineage>
        <taxon>Bacteria</taxon>
        <taxon>Pseudomonadati</taxon>
        <taxon>Pseudomonadota</taxon>
        <taxon>Betaproteobacteria</taxon>
        <taxon>Burkholderiales</taxon>
        <taxon>Burkholderiaceae</taxon>
        <taxon>Paraburkholderia</taxon>
    </lineage>
</organism>
<dbReference type="PROSITE" id="PS50106">
    <property type="entry name" value="PDZ"/>
    <property type="match status" value="1"/>
</dbReference>
<evidence type="ECO:0000256" key="3">
    <source>
        <dbReference type="ARBA" id="ARBA00010541"/>
    </source>
</evidence>
<proteinExistence type="inferred from homology"/>
<evidence type="ECO:0000256" key="2">
    <source>
        <dbReference type="ARBA" id="ARBA00004418"/>
    </source>
</evidence>
<feature type="region of interest" description="Disordered" evidence="12">
    <location>
        <begin position="1"/>
        <end position="28"/>
    </location>
</feature>
<evidence type="ECO:0000256" key="5">
    <source>
        <dbReference type="ARBA" id="ARBA00013958"/>
    </source>
</evidence>
<dbReference type="PANTHER" id="PTHR22939">
    <property type="entry name" value="SERINE PROTEASE FAMILY S1C HTRA-RELATED"/>
    <property type="match status" value="1"/>
</dbReference>
<evidence type="ECO:0000256" key="12">
    <source>
        <dbReference type="SAM" id="MobiDB-lite"/>
    </source>
</evidence>
<dbReference type="EC" id="3.4.21.107" evidence="4"/>
<name>A0A1I9YSL4_9BURK</name>
<keyword evidence="6" id="KW-0645">Protease</keyword>
<dbReference type="OrthoDB" id="9056940at2"/>
<dbReference type="AlphaFoldDB" id="A0A1I9YSL4"/>
<evidence type="ECO:0000313" key="14">
    <source>
        <dbReference type="EMBL" id="APA89184.2"/>
    </source>
</evidence>
<reference evidence="14" key="2">
    <citation type="submission" date="2021-06" db="EMBL/GenBank/DDBJ databases">
        <authorList>
            <person name="Rogers T.H."/>
            <person name="Ramsay J.P."/>
            <person name="Wang P."/>
            <person name="Terpolilli J."/>
        </authorList>
    </citation>
    <scope>NUCLEOTIDE SEQUENCE [LARGE SCALE GENOMIC DNA]</scope>
    <source>
        <strain evidence="14">WSM5005</strain>
    </source>
</reference>
<evidence type="ECO:0000313" key="15">
    <source>
        <dbReference type="Proteomes" id="UP000179860"/>
    </source>
</evidence>
<comment type="subcellular location">
    <subcellularLocation>
        <location evidence="2">Periplasm</location>
    </subcellularLocation>
</comment>
<reference evidence="14" key="1">
    <citation type="submission" date="2016-09" db="EMBL/GenBank/DDBJ databases">
        <title>The Complete Genome of Burkholderia sprentiae wsm5005.</title>
        <authorList>
            <person name="De Meyer S."/>
            <person name="Wang P."/>
            <person name="Terpolilli J."/>
        </authorList>
    </citation>
    <scope>NUCLEOTIDE SEQUENCE [LARGE SCALE GENOMIC DNA]</scope>
    <source>
        <strain evidence="14">WSM5005</strain>
    </source>
</reference>
<dbReference type="InterPro" id="IPR009003">
    <property type="entry name" value="Peptidase_S1_PA"/>
</dbReference>
<dbReference type="InterPro" id="IPR001478">
    <property type="entry name" value="PDZ"/>
</dbReference>
<dbReference type="Gene3D" id="2.40.10.120">
    <property type="match status" value="1"/>
</dbReference>
<gene>
    <name evidence="14" type="ORF">BJG93_19885</name>
</gene>
<evidence type="ECO:0000256" key="1">
    <source>
        <dbReference type="ARBA" id="ARBA00001772"/>
    </source>
</evidence>
<evidence type="ECO:0000256" key="7">
    <source>
        <dbReference type="ARBA" id="ARBA00022764"/>
    </source>
</evidence>
<dbReference type="CDD" id="cd10839">
    <property type="entry name" value="cpPDZ1_DegP-like"/>
    <property type="match status" value="1"/>
</dbReference>
<keyword evidence="9" id="KW-0720">Serine protease</keyword>
<dbReference type="SUPFAM" id="SSF50494">
    <property type="entry name" value="Trypsin-like serine proteases"/>
    <property type="match status" value="1"/>
</dbReference>
<dbReference type="EMBL" id="CP017562">
    <property type="protein sequence ID" value="APA89184.2"/>
    <property type="molecule type" value="Genomic_DNA"/>
</dbReference>
<keyword evidence="10" id="KW-0346">Stress response</keyword>
<dbReference type="InterPro" id="IPR036034">
    <property type="entry name" value="PDZ_sf"/>
</dbReference>
<evidence type="ECO:0000256" key="4">
    <source>
        <dbReference type="ARBA" id="ARBA00013035"/>
    </source>
</evidence>
<evidence type="ECO:0000256" key="6">
    <source>
        <dbReference type="ARBA" id="ARBA00022670"/>
    </source>
</evidence>
<keyword evidence="8" id="KW-0378">Hydrolase</keyword>
<keyword evidence="7" id="KW-0574">Periplasm</keyword>
<comment type="similarity">
    <text evidence="3">Belongs to the peptidase S1C family.</text>
</comment>
<dbReference type="KEGG" id="pspw:BJG93_19885"/>
<dbReference type="Pfam" id="PF13365">
    <property type="entry name" value="Trypsin_2"/>
    <property type="match status" value="1"/>
</dbReference>
<evidence type="ECO:0000256" key="10">
    <source>
        <dbReference type="ARBA" id="ARBA00023016"/>
    </source>
</evidence>
<dbReference type="Proteomes" id="UP000179860">
    <property type="component" value="Chromosome 2"/>
</dbReference>
<evidence type="ECO:0000256" key="9">
    <source>
        <dbReference type="ARBA" id="ARBA00022825"/>
    </source>
</evidence>
<evidence type="ECO:0000259" key="13">
    <source>
        <dbReference type="PROSITE" id="PS50106"/>
    </source>
</evidence>
<evidence type="ECO:0000256" key="8">
    <source>
        <dbReference type="ARBA" id="ARBA00022801"/>
    </source>
</evidence>